<evidence type="ECO:0000256" key="15">
    <source>
        <dbReference type="ARBA" id="ARBA00039056"/>
    </source>
</evidence>
<evidence type="ECO:0000256" key="19">
    <source>
        <dbReference type="ARBA" id="ARBA00075145"/>
    </source>
</evidence>
<dbReference type="Proteomes" id="UP000703661">
    <property type="component" value="Unassembled WGS sequence"/>
</dbReference>
<feature type="transmembrane region" description="Helical" evidence="21">
    <location>
        <begin position="12"/>
        <end position="29"/>
    </location>
</feature>
<evidence type="ECO:0000256" key="17">
    <source>
        <dbReference type="ARBA" id="ARBA00051411"/>
    </source>
</evidence>
<dbReference type="GO" id="GO:0005783">
    <property type="term" value="C:endoplasmic reticulum"/>
    <property type="evidence" value="ECO:0007669"/>
    <property type="project" value="TreeGrafter"/>
</dbReference>
<evidence type="ECO:0000256" key="12">
    <source>
        <dbReference type="ARBA" id="ARBA00023288"/>
    </source>
</evidence>
<dbReference type="EC" id="4.4.1.20" evidence="15"/>
<evidence type="ECO:0000256" key="3">
    <source>
        <dbReference type="ARBA" id="ARBA00022692"/>
    </source>
</evidence>
<evidence type="ECO:0000256" key="11">
    <source>
        <dbReference type="ARBA" id="ARBA00023239"/>
    </source>
</evidence>
<evidence type="ECO:0000256" key="18">
    <source>
        <dbReference type="ARBA" id="ARBA00069748"/>
    </source>
</evidence>
<dbReference type="SUPFAM" id="SSF161084">
    <property type="entry name" value="MAPEG domain-like"/>
    <property type="match status" value="1"/>
</dbReference>
<keyword evidence="10" id="KW-0564">Palmitate</keyword>
<dbReference type="OrthoDB" id="410651at2759"/>
<dbReference type="Gene3D" id="1.20.120.550">
    <property type="entry name" value="Membrane associated eicosanoid/glutathione metabolism-like domain"/>
    <property type="match status" value="1"/>
</dbReference>
<gene>
    <name evidence="22" type="primary">MGST3</name>
    <name evidence="22" type="ORF">BGZ80_002818</name>
</gene>
<dbReference type="PANTHER" id="PTHR10250:SF26">
    <property type="entry name" value="GLUTATHIONE S-TRANSFERASE 3, MITOCHONDRIAL"/>
    <property type="match status" value="1"/>
</dbReference>
<evidence type="ECO:0000256" key="21">
    <source>
        <dbReference type="SAM" id="Phobius"/>
    </source>
</evidence>
<dbReference type="GO" id="GO:0004364">
    <property type="term" value="F:glutathione transferase activity"/>
    <property type="evidence" value="ECO:0007669"/>
    <property type="project" value="TreeGrafter"/>
</dbReference>
<dbReference type="Pfam" id="PF01124">
    <property type="entry name" value="MAPEG"/>
    <property type="match status" value="1"/>
</dbReference>
<feature type="transmembrane region" description="Helical" evidence="21">
    <location>
        <begin position="121"/>
        <end position="141"/>
    </location>
</feature>
<evidence type="ECO:0000256" key="13">
    <source>
        <dbReference type="ARBA" id="ARBA00037884"/>
    </source>
</evidence>
<evidence type="ECO:0000256" key="9">
    <source>
        <dbReference type="ARBA" id="ARBA00023136"/>
    </source>
</evidence>
<reference evidence="22" key="1">
    <citation type="journal article" date="2020" name="Fungal Divers.">
        <title>Resolving the Mortierellaceae phylogeny through synthesis of multi-gene phylogenetics and phylogenomics.</title>
        <authorList>
            <person name="Vandepol N."/>
            <person name="Liber J."/>
            <person name="Desiro A."/>
            <person name="Na H."/>
            <person name="Kennedy M."/>
            <person name="Barry K."/>
            <person name="Grigoriev I.V."/>
            <person name="Miller A.N."/>
            <person name="O'Donnell K."/>
            <person name="Stajich J.E."/>
            <person name="Bonito G."/>
        </authorList>
    </citation>
    <scope>NUCLEOTIDE SEQUENCE</scope>
    <source>
        <strain evidence="22">NRRL 2769</strain>
    </source>
</reference>
<keyword evidence="5 21" id="KW-1133">Transmembrane helix</keyword>
<dbReference type="GO" id="GO:0005741">
    <property type="term" value="C:mitochondrial outer membrane"/>
    <property type="evidence" value="ECO:0007669"/>
    <property type="project" value="UniProtKB-SubCell"/>
</dbReference>
<evidence type="ECO:0000256" key="4">
    <source>
        <dbReference type="ARBA" id="ARBA00022787"/>
    </source>
</evidence>
<keyword evidence="2" id="KW-0808">Transferase</keyword>
<keyword evidence="3 21" id="KW-0812">Transmembrane</keyword>
<dbReference type="InterPro" id="IPR050997">
    <property type="entry name" value="MAPEG"/>
</dbReference>
<evidence type="ECO:0000313" key="22">
    <source>
        <dbReference type="EMBL" id="KAG0009031.1"/>
    </source>
</evidence>
<name>A0A9P6MP77_9FUNG</name>
<keyword evidence="8" id="KW-0496">Mitochondrion</keyword>
<dbReference type="FunFam" id="1.20.120.550:FF:000004">
    <property type="entry name" value="Microsomal glutathione S-transferase 3"/>
    <property type="match status" value="1"/>
</dbReference>
<feature type="transmembrane region" description="Helical" evidence="21">
    <location>
        <begin position="78"/>
        <end position="100"/>
    </location>
</feature>
<proteinExistence type="predicted"/>
<evidence type="ECO:0000313" key="23">
    <source>
        <dbReference type="Proteomes" id="UP000703661"/>
    </source>
</evidence>
<evidence type="ECO:0000256" key="6">
    <source>
        <dbReference type="ARBA" id="ARBA00023002"/>
    </source>
</evidence>
<dbReference type="InterPro" id="IPR001129">
    <property type="entry name" value="Membr-assoc_MAPEG"/>
</dbReference>
<evidence type="ECO:0000256" key="16">
    <source>
        <dbReference type="ARBA" id="ARBA00049298"/>
    </source>
</evidence>
<keyword evidence="6" id="KW-0560">Oxidoreductase</keyword>
<dbReference type="GO" id="GO:0004464">
    <property type="term" value="F:leukotriene-C4 synthase activity"/>
    <property type="evidence" value="ECO:0007669"/>
    <property type="project" value="UniProtKB-EC"/>
</dbReference>
<evidence type="ECO:0000256" key="20">
    <source>
        <dbReference type="ARBA" id="ARBA00076908"/>
    </source>
</evidence>
<sequence length="147" mass="15660">MTTITIPAEYGYTLAVSVVSSILVTALGVKVGTYRKVAGVNLPQMYADDEEAKKDKKKMIFNCKQRVHQNTLEGFTTYMASLLIAGIQYPTAAAGLGLVWCAGRILYSMGYSSGDPAKRSWGGFGHIGGLGLLGLVGKMAYDLIVSA</sequence>
<evidence type="ECO:0000256" key="14">
    <source>
        <dbReference type="ARBA" id="ARBA00037916"/>
    </source>
</evidence>
<keyword evidence="4" id="KW-1000">Mitochondrion outer membrane</keyword>
<keyword evidence="12" id="KW-0449">Lipoprotein</keyword>
<evidence type="ECO:0000256" key="1">
    <source>
        <dbReference type="ARBA" id="ARBA00004374"/>
    </source>
</evidence>
<protein>
    <recommendedName>
        <fullName evidence="18">Glutathione S-transferase 3, mitochondrial</fullName>
        <ecNumber evidence="15">4.4.1.20</ecNumber>
    </recommendedName>
    <alternativeName>
        <fullName evidence="19">Glutathione peroxidase MGST3</fullName>
    </alternativeName>
    <alternativeName>
        <fullName evidence="20">LTC4 synthase MGST3</fullName>
    </alternativeName>
</protein>
<dbReference type="InterPro" id="IPR023352">
    <property type="entry name" value="MAPEG-like_dom_sf"/>
</dbReference>
<comment type="catalytic activity">
    <reaction evidence="17">
        <text>15-deoxy-Delta(12,14)-prostaglandin J2 + glutathione = 15-deoxy-Delta(12,14)-prostaglandin J2-S-(R)-glutathione</text>
        <dbReference type="Rhea" id="RHEA:75963"/>
        <dbReference type="ChEBI" id="CHEBI:57925"/>
        <dbReference type="ChEBI" id="CHEBI:85236"/>
        <dbReference type="ChEBI" id="CHEBI:194498"/>
    </reaction>
    <physiologicalReaction direction="left-to-right" evidence="17">
        <dbReference type="Rhea" id="RHEA:75964"/>
    </physiologicalReaction>
</comment>
<comment type="caution">
    <text evidence="22">The sequence shown here is derived from an EMBL/GenBank/DDBJ whole genome shotgun (WGS) entry which is preliminary data.</text>
</comment>
<keyword evidence="11" id="KW-0456">Lyase</keyword>
<comment type="pathway">
    <text evidence="13">Lipid metabolism; leukotriene C4 biosynthesis.</text>
</comment>
<comment type="pathway">
    <text evidence="14">Lipid metabolism; arachidonate metabolism.</text>
</comment>
<keyword evidence="9 21" id="KW-0472">Membrane</keyword>
<organism evidence="22 23">
    <name type="scientific">Entomortierella chlamydospora</name>
    <dbReference type="NCBI Taxonomy" id="101097"/>
    <lineage>
        <taxon>Eukaryota</taxon>
        <taxon>Fungi</taxon>
        <taxon>Fungi incertae sedis</taxon>
        <taxon>Mucoromycota</taxon>
        <taxon>Mortierellomycotina</taxon>
        <taxon>Mortierellomycetes</taxon>
        <taxon>Mortierellales</taxon>
        <taxon>Mortierellaceae</taxon>
        <taxon>Entomortierella</taxon>
    </lineage>
</organism>
<dbReference type="EMBL" id="JAAAID010001712">
    <property type="protein sequence ID" value="KAG0009031.1"/>
    <property type="molecule type" value="Genomic_DNA"/>
</dbReference>
<dbReference type="PANTHER" id="PTHR10250">
    <property type="entry name" value="MICROSOMAL GLUTATHIONE S-TRANSFERASE"/>
    <property type="match status" value="1"/>
</dbReference>
<evidence type="ECO:0000256" key="7">
    <source>
        <dbReference type="ARBA" id="ARBA00023098"/>
    </source>
</evidence>
<evidence type="ECO:0000256" key="2">
    <source>
        <dbReference type="ARBA" id="ARBA00022679"/>
    </source>
</evidence>
<keyword evidence="7" id="KW-0443">Lipid metabolism</keyword>
<comment type="subcellular location">
    <subcellularLocation>
        <location evidence="1">Mitochondrion outer membrane</location>
        <topology evidence="1">Multi-pass membrane protein</topology>
    </subcellularLocation>
</comment>
<dbReference type="AlphaFoldDB" id="A0A9P6MP77"/>
<dbReference type="GO" id="GO:0005635">
    <property type="term" value="C:nuclear envelope"/>
    <property type="evidence" value="ECO:0007669"/>
    <property type="project" value="TreeGrafter"/>
</dbReference>
<comment type="catalytic activity">
    <reaction evidence="16">
        <text>leukotriene C4 = leukotriene A4 + glutathione</text>
        <dbReference type="Rhea" id="RHEA:17617"/>
        <dbReference type="ChEBI" id="CHEBI:57463"/>
        <dbReference type="ChEBI" id="CHEBI:57925"/>
        <dbReference type="ChEBI" id="CHEBI:57973"/>
        <dbReference type="EC" id="4.4.1.20"/>
    </reaction>
    <physiologicalReaction direction="right-to-left" evidence="16">
        <dbReference type="Rhea" id="RHEA:17619"/>
    </physiologicalReaction>
</comment>
<evidence type="ECO:0000256" key="5">
    <source>
        <dbReference type="ARBA" id="ARBA00022989"/>
    </source>
</evidence>
<accession>A0A9P6MP77</accession>
<dbReference type="GO" id="GO:0006629">
    <property type="term" value="P:lipid metabolic process"/>
    <property type="evidence" value="ECO:0007669"/>
    <property type="project" value="UniProtKB-KW"/>
</dbReference>
<dbReference type="GO" id="GO:0004602">
    <property type="term" value="F:glutathione peroxidase activity"/>
    <property type="evidence" value="ECO:0007669"/>
    <property type="project" value="TreeGrafter"/>
</dbReference>
<keyword evidence="23" id="KW-1185">Reference proteome</keyword>
<evidence type="ECO:0000256" key="10">
    <source>
        <dbReference type="ARBA" id="ARBA00023139"/>
    </source>
</evidence>
<evidence type="ECO:0000256" key="8">
    <source>
        <dbReference type="ARBA" id="ARBA00023128"/>
    </source>
</evidence>